<dbReference type="NCBIfam" id="TIGR00275">
    <property type="entry name" value="aminoacetone oxidase family FAD-binding enzyme"/>
    <property type="match status" value="1"/>
</dbReference>
<comment type="cofactor">
    <cofactor evidence="1">
        <name>FAD</name>
        <dbReference type="ChEBI" id="CHEBI:57692"/>
    </cofactor>
</comment>
<dbReference type="Pfam" id="PF22780">
    <property type="entry name" value="HI0933_like_1st"/>
    <property type="match status" value="1"/>
</dbReference>
<dbReference type="SUPFAM" id="SSF160996">
    <property type="entry name" value="HI0933 insert domain-like"/>
    <property type="match status" value="1"/>
</dbReference>
<dbReference type="Proteomes" id="UP001594288">
    <property type="component" value="Unassembled WGS sequence"/>
</dbReference>
<dbReference type="PRINTS" id="PR00368">
    <property type="entry name" value="FADPNR"/>
</dbReference>
<proteinExistence type="predicted"/>
<organism evidence="6 7">
    <name type="scientific">Eiseniibacteriota bacterium</name>
    <dbReference type="NCBI Taxonomy" id="2212470"/>
    <lineage>
        <taxon>Bacteria</taxon>
        <taxon>Candidatus Eiseniibacteriota</taxon>
    </lineage>
</organism>
<evidence type="ECO:0000259" key="4">
    <source>
        <dbReference type="Pfam" id="PF03486"/>
    </source>
</evidence>
<sequence>MTEAQVIVVGGGAAGLMAAGQAAQLGAETLLVEKMSRPGRKLRIAGKGRCNLTNVALLPEFIAHFGRNGRFLRQAFSGFFTAELAAFFEELGVPTVTERGGRVFPASGEAQDVVDALVSWAGKCGATFATRSPVECLVVERGRVVGVQMARGRVFHGGAVIVATGGASYPASGSTGDGYRLAESVGHTIVPIRPALVPLETAGDLAPRLQGLSLRNVTVRMRVDSKRRAEAFGDMLFTDTGLSGPIILSLSRQVVDALRLGHKVTLSIDLKPARNERELEARLLRELAANGKKKFRTLLKGLLPAKLIQVCADLTGIPPDKVAHQITAAERKRLRMWLKDFRIEVTGYRPFTEAIITAGGVDTREVDPRTMASRLVKGLYFAGEVLDVDADTGGYNLQAAFSTGWVAGRSAASEVCAEPGS</sequence>
<dbReference type="InterPro" id="IPR057661">
    <property type="entry name" value="RsdA/BaiN/AoA(So)_Rossmann"/>
</dbReference>
<evidence type="ECO:0000256" key="2">
    <source>
        <dbReference type="ARBA" id="ARBA00022630"/>
    </source>
</evidence>
<dbReference type="Gene3D" id="2.40.30.10">
    <property type="entry name" value="Translation factors"/>
    <property type="match status" value="1"/>
</dbReference>
<dbReference type="InterPro" id="IPR004792">
    <property type="entry name" value="BaiN-like"/>
</dbReference>
<evidence type="ECO:0000256" key="1">
    <source>
        <dbReference type="ARBA" id="ARBA00001974"/>
    </source>
</evidence>
<dbReference type="PANTHER" id="PTHR42887">
    <property type="entry name" value="OS12G0638800 PROTEIN"/>
    <property type="match status" value="1"/>
</dbReference>
<dbReference type="InterPro" id="IPR055178">
    <property type="entry name" value="RsdA/BaiN/AoA(So)-like_dom"/>
</dbReference>
<evidence type="ECO:0000313" key="7">
    <source>
        <dbReference type="Proteomes" id="UP001594288"/>
    </source>
</evidence>
<evidence type="ECO:0000259" key="5">
    <source>
        <dbReference type="Pfam" id="PF22780"/>
    </source>
</evidence>
<gene>
    <name evidence="6" type="ORF">ACFL2Z_01280</name>
</gene>
<dbReference type="PRINTS" id="PR00411">
    <property type="entry name" value="PNDRDTASEI"/>
</dbReference>
<dbReference type="Gene3D" id="1.10.8.260">
    <property type="entry name" value="HI0933 insert domain-like"/>
    <property type="match status" value="1"/>
</dbReference>
<dbReference type="Pfam" id="PF03486">
    <property type="entry name" value="HI0933_like"/>
    <property type="match status" value="1"/>
</dbReference>
<feature type="domain" description="RsdA/BaiN/AoA(So)-like Rossmann fold-like" evidence="4">
    <location>
        <begin position="5"/>
        <end position="409"/>
    </location>
</feature>
<name>A0ABV6YN76_UNCEI</name>
<dbReference type="Gene3D" id="3.50.50.60">
    <property type="entry name" value="FAD/NAD(P)-binding domain"/>
    <property type="match status" value="1"/>
</dbReference>
<keyword evidence="7" id="KW-1185">Reference proteome</keyword>
<evidence type="ECO:0000313" key="6">
    <source>
        <dbReference type="EMBL" id="MFC1799531.1"/>
    </source>
</evidence>
<dbReference type="InterPro" id="IPR036188">
    <property type="entry name" value="FAD/NAD-bd_sf"/>
</dbReference>
<comment type="caution">
    <text evidence="6">The sequence shown here is derived from an EMBL/GenBank/DDBJ whole genome shotgun (WGS) entry which is preliminary data.</text>
</comment>
<feature type="domain" description="RsdA/BaiN/AoA(So)-like insert" evidence="5">
    <location>
        <begin position="193"/>
        <end position="356"/>
    </location>
</feature>
<dbReference type="PANTHER" id="PTHR42887:SF2">
    <property type="entry name" value="OS12G0638800 PROTEIN"/>
    <property type="match status" value="1"/>
</dbReference>
<keyword evidence="3" id="KW-0274">FAD</keyword>
<evidence type="ECO:0000256" key="3">
    <source>
        <dbReference type="ARBA" id="ARBA00022827"/>
    </source>
</evidence>
<dbReference type="InterPro" id="IPR023166">
    <property type="entry name" value="BaiN-like_dom_sf"/>
</dbReference>
<protein>
    <submittedName>
        <fullName evidence="6">NAD(P)/FAD-dependent oxidoreductase</fullName>
    </submittedName>
</protein>
<reference evidence="6 7" key="1">
    <citation type="submission" date="2024-09" db="EMBL/GenBank/DDBJ databases">
        <authorList>
            <person name="D'Angelo T."/>
        </authorList>
    </citation>
    <scope>NUCLEOTIDE SEQUENCE [LARGE SCALE GENOMIC DNA]</scope>
    <source>
        <strain evidence="6">SAG AM-311-F02</strain>
    </source>
</reference>
<dbReference type="EMBL" id="JBHPEI010000011">
    <property type="protein sequence ID" value="MFC1799531.1"/>
    <property type="molecule type" value="Genomic_DNA"/>
</dbReference>
<dbReference type="SUPFAM" id="SSF51905">
    <property type="entry name" value="FAD/NAD(P)-binding domain"/>
    <property type="match status" value="1"/>
</dbReference>
<accession>A0ABV6YN76</accession>
<keyword evidence="2" id="KW-0285">Flavoprotein</keyword>